<dbReference type="RefSeq" id="WP_077132351.1">
    <property type="nucleotide sequence ID" value="NZ_CP014263.1"/>
</dbReference>
<gene>
    <name evidence="9" type="primary">gpmI</name>
    <name evidence="16" type="ORF">AWR27_17135</name>
</gene>
<dbReference type="GO" id="GO:0005829">
    <property type="term" value="C:cytosol"/>
    <property type="evidence" value="ECO:0007669"/>
    <property type="project" value="TreeGrafter"/>
</dbReference>
<keyword evidence="6 9" id="KW-0324">Glycolysis</keyword>
<dbReference type="CDD" id="cd16010">
    <property type="entry name" value="iPGM"/>
    <property type="match status" value="1"/>
</dbReference>
<dbReference type="OrthoDB" id="9800863at2"/>
<evidence type="ECO:0000259" key="15">
    <source>
        <dbReference type="Pfam" id="PF06415"/>
    </source>
</evidence>
<evidence type="ECO:0000256" key="8">
    <source>
        <dbReference type="ARBA" id="ARBA00023235"/>
    </source>
</evidence>
<comment type="function">
    <text evidence="2 9">Catalyzes the interconversion of 2-phosphoglycerate and 3-phosphoglycerate.</text>
</comment>
<dbReference type="EC" id="5.4.2.12" evidence="9 10"/>
<dbReference type="STRING" id="1178516.AWR27_17135"/>
<dbReference type="InterPro" id="IPR036646">
    <property type="entry name" value="PGAM_B_sf"/>
</dbReference>
<evidence type="ECO:0000313" key="17">
    <source>
        <dbReference type="Proteomes" id="UP000187941"/>
    </source>
</evidence>
<dbReference type="KEGG" id="smon:AWR27_17135"/>
<sequence>MNKKVILIILDGWGIPLKPEVSAIEAAHVPFMRSLYPKYPNSTLEASGLAVGLPAGQMGNSEVGHMNLGAGRVVYQDLVKINKAVDEHTLDTEPVLVESLEYAKHTGKKVHFIGLVSDGGVHAHIEHLKGLLSIAHTHGLTNVFVHTFTDGRDTDPKSGVGFLADLQAHMAATTGQIASVTGRYFAMDRDNRWERVKIAYDALVNGIGDAVCTPGHVVSSLQESYDADVTDEFVKPIIVTNPDGSPLAKIEEGDVVLCFNFRTDRGREITQALTQKDFPELGMHKLALDYITMTKYDDEFVGVKVIFEKDNLEKTLGEVIAGAGRKQIRIAETEKYPHVTFFFSGGREEPFAGEKRILCPSPKEMTITDAEGNTTVVPVKTYDQKPEMAAYAIRDAIIPELQNEETDFICLNFANTDMVGHTGVFEAVKIAAETADTCTKAVVEAALQHGYTAIIIADHGNAEYMVNDDGSPNTAHTTNLVPCILVDATYHPALNNGKLADIAPTILHLMGIQQPEQMTGVSLIHP</sequence>
<dbReference type="GO" id="GO:0030145">
    <property type="term" value="F:manganese ion binding"/>
    <property type="evidence" value="ECO:0007669"/>
    <property type="project" value="UniProtKB-UniRule"/>
</dbReference>
<dbReference type="InterPro" id="IPR005995">
    <property type="entry name" value="Pgm_bpd_ind"/>
</dbReference>
<evidence type="ECO:0000256" key="9">
    <source>
        <dbReference type="HAMAP-Rule" id="MF_01038"/>
    </source>
</evidence>
<accession>A0A1P9WZU8</accession>
<dbReference type="SUPFAM" id="SSF64158">
    <property type="entry name" value="2,3-Bisphosphoglycerate-independent phosphoglycerate mutase, substrate-binding domain"/>
    <property type="match status" value="1"/>
</dbReference>
<evidence type="ECO:0000256" key="2">
    <source>
        <dbReference type="ARBA" id="ARBA00002315"/>
    </source>
</evidence>
<feature type="binding site" evidence="9 12">
    <location>
        <begin position="152"/>
        <end position="153"/>
    </location>
    <ligand>
        <name>substrate</name>
    </ligand>
</feature>
<dbReference type="AlphaFoldDB" id="A0A1P9WZU8"/>
<keyword evidence="8 9" id="KW-0413">Isomerase</keyword>
<feature type="binding site" evidence="9 12">
    <location>
        <position position="183"/>
    </location>
    <ligand>
        <name>substrate</name>
    </ligand>
</feature>
<evidence type="ECO:0000256" key="4">
    <source>
        <dbReference type="ARBA" id="ARBA00008819"/>
    </source>
</evidence>
<reference evidence="16 17" key="1">
    <citation type="submission" date="2016-01" db="EMBL/GenBank/DDBJ databases">
        <authorList>
            <person name="Oliw E.H."/>
        </authorList>
    </citation>
    <scope>NUCLEOTIDE SEQUENCE [LARGE SCALE GENOMIC DNA]</scope>
    <source>
        <strain evidence="16 17">DY10</strain>
    </source>
</reference>
<evidence type="ECO:0000256" key="7">
    <source>
        <dbReference type="ARBA" id="ARBA00023211"/>
    </source>
</evidence>
<dbReference type="InterPro" id="IPR017850">
    <property type="entry name" value="Alkaline_phosphatase_core_sf"/>
</dbReference>
<feature type="binding site" evidence="9 13">
    <location>
        <position position="459"/>
    </location>
    <ligand>
        <name>Mn(2+)</name>
        <dbReference type="ChEBI" id="CHEBI:29035"/>
        <label>2</label>
    </ligand>
</feature>
<dbReference type="PANTHER" id="PTHR31637">
    <property type="entry name" value="2,3-BISPHOSPHOGLYCERATE-INDEPENDENT PHOSPHOGLYCERATE MUTASE"/>
    <property type="match status" value="1"/>
</dbReference>
<keyword evidence="7 9" id="KW-0464">Manganese</keyword>
<dbReference type="EMBL" id="CP014263">
    <property type="protein sequence ID" value="AQG80892.1"/>
    <property type="molecule type" value="Genomic_DNA"/>
</dbReference>
<dbReference type="UniPathway" id="UPA00109">
    <property type="reaction ID" value="UER00186"/>
</dbReference>
<comment type="subunit">
    <text evidence="9">Monomer.</text>
</comment>
<name>A0A1P9WZU8_9BACT</name>
<keyword evidence="5 9" id="KW-0479">Metal-binding</keyword>
<dbReference type="HAMAP" id="MF_01038">
    <property type="entry name" value="GpmI"/>
    <property type="match status" value="1"/>
</dbReference>
<dbReference type="Pfam" id="PF06415">
    <property type="entry name" value="iPGM_N"/>
    <property type="match status" value="1"/>
</dbReference>
<feature type="binding site" evidence="9 13">
    <location>
        <position position="417"/>
    </location>
    <ligand>
        <name>Mn(2+)</name>
        <dbReference type="ChEBI" id="CHEBI:29035"/>
        <label>1</label>
    </ligand>
</feature>
<dbReference type="PIRSF" id="PIRSF001492">
    <property type="entry name" value="IPGAM"/>
    <property type="match status" value="1"/>
</dbReference>
<evidence type="ECO:0000256" key="11">
    <source>
        <dbReference type="PIRSR" id="PIRSR001492-1"/>
    </source>
</evidence>
<evidence type="ECO:0000313" key="16">
    <source>
        <dbReference type="EMBL" id="AQG80892.1"/>
    </source>
</evidence>
<feature type="binding site" evidence="9 13">
    <location>
        <position position="61"/>
    </location>
    <ligand>
        <name>Mn(2+)</name>
        <dbReference type="ChEBI" id="CHEBI:29035"/>
        <label>2</label>
    </ligand>
</feature>
<comment type="similarity">
    <text evidence="4 9">Belongs to the BPG-independent phosphoglycerate mutase family.</text>
</comment>
<evidence type="ECO:0000256" key="1">
    <source>
        <dbReference type="ARBA" id="ARBA00000370"/>
    </source>
</evidence>
<dbReference type="PANTHER" id="PTHR31637:SF0">
    <property type="entry name" value="2,3-BISPHOSPHOGLYCERATE-INDEPENDENT PHOSPHOGLYCERATE MUTASE"/>
    <property type="match status" value="1"/>
</dbReference>
<feature type="binding site" evidence="9 12">
    <location>
        <position position="189"/>
    </location>
    <ligand>
        <name>substrate</name>
    </ligand>
</feature>
<comment type="cofactor">
    <cofactor evidence="9">
        <name>Mn(2+)</name>
        <dbReference type="ChEBI" id="CHEBI:29035"/>
    </cofactor>
    <text evidence="9">Binds 2 manganese ions per subunit.</text>
</comment>
<feature type="binding site" evidence="9 12">
    <location>
        <position position="122"/>
    </location>
    <ligand>
        <name>substrate</name>
    </ligand>
</feature>
<feature type="binding site" evidence="9 13">
    <location>
        <position position="458"/>
    </location>
    <ligand>
        <name>Mn(2+)</name>
        <dbReference type="ChEBI" id="CHEBI:29035"/>
        <label>2</label>
    </ligand>
</feature>
<feature type="active site" description="Phosphoserine intermediate" evidence="9 11">
    <location>
        <position position="61"/>
    </location>
</feature>
<proteinExistence type="inferred from homology"/>
<evidence type="ECO:0000256" key="3">
    <source>
        <dbReference type="ARBA" id="ARBA00004798"/>
    </source>
</evidence>
<feature type="binding site" evidence="9 13">
    <location>
        <position position="476"/>
    </location>
    <ligand>
        <name>Mn(2+)</name>
        <dbReference type="ChEBI" id="CHEBI:29035"/>
        <label>1</label>
    </ligand>
</feature>
<evidence type="ECO:0000256" key="10">
    <source>
        <dbReference type="NCBIfam" id="TIGR01307"/>
    </source>
</evidence>
<dbReference type="SUPFAM" id="SSF53649">
    <property type="entry name" value="Alkaline phosphatase-like"/>
    <property type="match status" value="1"/>
</dbReference>
<evidence type="ECO:0000256" key="5">
    <source>
        <dbReference type="ARBA" id="ARBA00022723"/>
    </source>
</evidence>
<dbReference type="InterPro" id="IPR011258">
    <property type="entry name" value="BPG-indep_PGM_N"/>
</dbReference>
<evidence type="ECO:0000256" key="13">
    <source>
        <dbReference type="PIRSR" id="PIRSR001492-3"/>
    </source>
</evidence>
<dbReference type="GO" id="GO:0006007">
    <property type="term" value="P:glucose catabolic process"/>
    <property type="evidence" value="ECO:0007669"/>
    <property type="project" value="InterPro"/>
</dbReference>
<comment type="catalytic activity">
    <reaction evidence="1 9">
        <text>(2R)-2-phosphoglycerate = (2R)-3-phosphoglycerate</text>
        <dbReference type="Rhea" id="RHEA:15901"/>
        <dbReference type="ChEBI" id="CHEBI:58272"/>
        <dbReference type="ChEBI" id="CHEBI:58289"/>
        <dbReference type="EC" id="5.4.2.12"/>
    </reaction>
</comment>
<feature type="domain" description="Metalloenzyme" evidence="14">
    <location>
        <begin position="3"/>
        <end position="513"/>
    </location>
</feature>
<comment type="pathway">
    <text evidence="3 9">Carbohydrate degradation; glycolysis; pyruvate from D-glyceraldehyde 3-phosphate: step 3/5.</text>
</comment>
<feature type="binding site" evidence="9 13">
    <location>
        <position position="11"/>
    </location>
    <ligand>
        <name>Mn(2+)</name>
        <dbReference type="ChEBI" id="CHEBI:29035"/>
        <label>2</label>
    </ligand>
</feature>
<dbReference type="Pfam" id="PF01676">
    <property type="entry name" value="Metalloenzyme"/>
    <property type="match status" value="1"/>
</dbReference>
<evidence type="ECO:0000259" key="14">
    <source>
        <dbReference type="Pfam" id="PF01676"/>
    </source>
</evidence>
<dbReference type="FunFam" id="3.40.1450.10:FF:000002">
    <property type="entry name" value="2,3-bisphosphoglycerate-independent phosphoglycerate mutase"/>
    <property type="match status" value="1"/>
</dbReference>
<dbReference type="NCBIfam" id="TIGR01307">
    <property type="entry name" value="pgm_bpd_ind"/>
    <property type="match status" value="1"/>
</dbReference>
<dbReference type="InterPro" id="IPR006124">
    <property type="entry name" value="Metalloenzyme"/>
</dbReference>
<organism evidence="16 17">
    <name type="scientific">Spirosoma montaniterrae</name>
    <dbReference type="NCBI Taxonomy" id="1178516"/>
    <lineage>
        <taxon>Bacteria</taxon>
        <taxon>Pseudomonadati</taxon>
        <taxon>Bacteroidota</taxon>
        <taxon>Cytophagia</taxon>
        <taxon>Cytophagales</taxon>
        <taxon>Cytophagaceae</taxon>
        <taxon>Spirosoma</taxon>
    </lineage>
</organism>
<keyword evidence="17" id="KW-1185">Reference proteome</keyword>
<dbReference type="Gene3D" id="3.40.720.10">
    <property type="entry name" value="Alkaline Phosphatase, subunit A"/>
    <property type="match status" value="1"/>
</dbReference>
<dbReference type="GO" id="GO:0006096">
    <property type="term" value="P:glycolytic process"/>
    <property type="evidence" value="ECO:0007669"/>
    <property type="project" value="UniProtKB-UniRule"/>
</dbReference>
<dbReference type="GO" id="GO:0004619">
    <property type="term" value="F:phosphoglycerate mutase activity"/>
    <property type="evidence" value="ECO:0007669"/>
    <property type="project" value="UniProtKB-UniRule"/>
</dbReference>
<evidence type="ECO:0000256" key="12">
    <source>
        <dbReference type="PIRSR" id="PIRSR001492-2"/>
    </source>
</evidence>
<evidence type="ECO:0000256" key="6">
    <source>
        <dbReference type="ARBA" id="ARBA00023152"/>
    </source>
</evidence>
<dbReference type="Proteomes" id="UP000187941">
    <property type="component" value="Chromosome"/>
</dbReference>
<feature type="binding site" evidence="9 12">
    <location>
        <position position="335"/>
    </location>
    <ligand>
        <name>substrate</name>
    </ligand>
</feature>
<protein>
    <recommendedName>
        <fullName evidence="9 10">2,3-bisphosphoglycerate-independent phosphoglycerate mutase</fullName>
        <shortName evidence="9">BPG-independent PGAM</shortName>
        <shortName evidence="9">Phosphoglyceromutase</shortName>
        <shortName evidence="9">iPGM</shortName>
        <ecNumber evidence="9 10">5.4.2.12</ecNumber>
    </recommendedName>
</protein>
<feature type="binding site" evidence="9 12">
    <location>
        <begin position="262"/>
        <end position="265"/>
    </location>
    <ligand>
        <name>substrate</name>
    </ligand>
</feature>
<feature type="domain" description="BPG-independent PGAM N-terminal" evidence="15">
    <location>
        <begin position="81"/>
        <end position="298"/>
    </location>
</feature>
<feature type="binding site" evidence="9 13">
    <location>
        <position position="421"/>
    </location>
    <ligand>
        <name>Mn(2+)</name>
        <dbReference type="ChEBI" id="CHEBI:29035"/>
        <label>1</label>
    </ligand>
</feature>
<dbReference type="Gene3D" id="3.40.1450.10">
    <property type="entry name" value="BPG-independent phosphoglycerate mutase, domain B"/>
    <property type="match status" value="1"/>
</dbReference>